<dbReference type="InterPro" id="IPR036875">
    <property type="entry name" value="Znf_CCHC_sf"/>
</dbReference>
<dbReference type="PROSITE" id="PS50158">
    <property type="entry name" value="ZF_CCHC"/>
    <property type="match status" value="1"/>
</dbReference>
<dbReference type="PANTHER" id="PTHR15503:SF22">
    <property type="entry name" value="TRANSPOSON TY3-I GAG POLYPROTEIN"/>
    <property type="match status" value="1"/>
</dbReference>
<dbReference type="InterPro" id="IPR005162">
    <property type="entry name" value="Retrotrans_gag_dom"/>
</dbReference>
<feature type="domain" description="CCHC-type" evidence="4">
    <location>
        <begin position="313"/>
        <end position="327"/>
    </location>
</feature>
<accession>A0A067S248</accession>
<dbReference type="OrthoDB" id="3061217at2759"/>
<dbReference type="STRING" id="685588.A0A067S248"/>
<keyword evidence="6" id="KW-1185">Reference proteome</keyword>
<gene>
    <name evidence="5" type="ORF">GALMADRAFT_82579</name>
</gene>
<dbReference type="Pfam" id="PF03732">
    <property type="entry name" value="Retrotrans_gag"/>
    <property type="match status" value="1"/>
</dbReference>
<reference evidence="6" key="1">
    <citation type="journal article" date="2014" name="Proc. Natl. Acad. Sci. U.S.A.">
        <title>Extensive sampling of basidiomycete genomes demonstrates inadequacy of the white-rot/brown-rot paradigm for wood decay fungi.</title>
        <authorList>
            <person name="Riley R."/>
            <person name="Salamov A.A."/>
            <person name="Brown D.W."/>
            <person name="Nagy L.G."/>
            <person name="Floudas D."/>
            <person name="Held B.W."/>
            <person name="Levasseur A."/>
            <person name="Lombard V."/>
            <person name="Morin E."/>
            <person name="Otillar R."/>
            <person name="Lindquist E.A."/>
            <person name="Sun H."/>
            <person name="LaButti K.M."/>
            <person name="Schmutz J."/>
            <person name="Jabbour D."/>
            <person name="Luo H."/>
            <person name="Baker S.E."/>
            <person name="Pisabarro A.G."/>
            <person name="Walton J.D."/>
            <person name="Blanchette R.A."/>
            <person name="Henrissat B."/>
            <person name="Martin F."/>
            <person name="Cullen D."/>
            <person name="Hibbett D.S."/>
            <person name="Grigoriev I.V."/>
        </authorList>
    </citation>
    <scope>NUCLEOTIDE SEQUENCE [LARGE SCALE GENOMIC DNA]</scope>
    <source>
        <strain evidence="6">CBS 339.88</strain>
    </source>
</reference>
<feature type="region of interest" description="Disordered" evidence="3">
    <location>
        <begin position="40"/>
        <end position="81"/>
    </location>
</feature>
<evidence type="ECO:0000259" key="4">
    <source>
        <dbReference type="PROSITE" id="PS50158"/>
    </source>
</evidence>
<name>A0A067S248_GALM3</name>
<dbReference type="SUPFAM" id="SSF57756">
    <property type="entry name" value="Retrovirus zinc finger-like domains"/>
    <property type="match status" value="1"/>
</dbReference>
<dbReference type="InterPro" id="IPR032567">
    <property type="entry name" value="RTL1-rel"/>
</dbReference>
<sequence length="375" mass="42252">MAEPDRVSALEVELAELRIQGTENHNLLQQIAQQLNLLPTRPIRNTPSPAPSRIISEHFSERPRKKTSIRPSPPPDFNGDRAKGKAFLTSCRAYIRLVPEAFDDEAQQIVWAMTFMKSGRASNWAQRIFAMEDAEGLPFSDWFDFEQEFRKSFTPANAAAVAINKLEGSSYFQRSRSVDDYLDEFRDLVSDSGYTDPRNIIVKFRRGLDRRIGQAVAGMTQGRPSDVDLDAWYTLAVQIDQNRASDEAFLSSYRTASTPISPGVQPATRGSMLPLPKAPTVPFRYAHTTPSPGNPIPMDIDAARKKSALPQNCRRCGELGHWANDCPHRYDVRHMSTDEVQNVLEDMLARLDIVSEEPAEEFTPVPTEDFVPRNE</sequence>
<keyword evidence="2" id="KW-0479">Metal-binding</keyword>
<keyword evidence="2" id="KW-0863">Zinc-finger</keyword>
<keyword evidence="2" id="KW-0862">Zinc</keyword>
<protein>
    <recommendedName>
        <fullName evidence="4">CCHC-type domain-containing protein</fullName>
    </recommendedName>
</protein>
<evidence type="ECO:0000256" key="1">
    <source>
        <dbReference type="ARBA" id="ARBA00022664"/>
    </source>
</evidence>
<dbReference type="InterPro" id="IPR001878">
    <property type="entry name" value="Znf_CCHC"/>
</dbReference>
<proteinExistence type="predicted"/>
<dbReference type="Proteomes" id="UP000027222">
    <property type="component" value="Unassembled WGS sequence"/>
</dbReference>
<evidence type="ECO:0000313" key="5">
    <source>
        <dbReference type="EMBL" id="KDR64871.1"/>
    </source>
</evidence>
<evidence type="ECO:0000313" key="6">
    <source>
        <dbReference type="Proteomes" id="UP000027222"/>
    </source>
</evidence>
<dbReference type="PANTHER" id="PTHR15503">
    <property type="entry name" value="LDOC1 RELATED"/>
    <property type="match status" value="1"/>
</dbReference>
<evidence type="ECO:0000256" key="2">
    <source>
        <dbReference type="PROSITE-ProRule" id="PRU00047"/>
    </source>
</evidence>
<dbReference type="AlphaFoldDB" id="A0A067S248"/>
<dbReference type="GO" id="GO:0003676">
    <property type="term" value="F:nucleic acid binding"/>
    <property type="evidence" value="ECO:0007669"/>
    <property type="project" value="InterPro"/>
</dbReference>
<organism evidence="5 6">
    <name type="scientific">Galerina marginata (strain CBS 339.88)</name>
    <dbReference type="NCBI Taxonomy" id="685588"/>
    <lineage>
        <taxon>Eukaryota</taxon>
        <taxon>Fungi</taxon>
        <taxon>Dikarya</taxon>
        <taxon>Basidiomycota</taxon>
        <taxon>Agaricomycotina</taxon>
        <taxon>Agaricomycetes</taxon>
        <taxon>Agaricomycetidae</taxon>
        <taxon>Agaricales</taxon>
        <taxon>Agaricineae</taxon>
        <taxon>Strophariaceae</taxon>
        <taxon>Galerina</taxon>
    </lineage>
</organism>
<dbReference type="GO" id="GO:0008270">
    <property type="term" value="F:zinc ion binding"/>
    <property type="evidence" value="ECO:0007669"/>
    <property type="project" value="UniProtKB-KW"/>
</dbReference>
<dbReference type="Gene3D" id="4.10.60.10">
    <property type="entry name" value="Zinc finger, CCHC-type"/>
    <property type="match status" value="1"/>
</dbReference>
<dbReference type="SMART" id="SM00343">
    <property type="entry name" value="ZnF_C2HC"/>
    <property type="match status" value="1"/>
</dbReference>
<dbReference type="HOGENOM" id="CLU_079383_0_0_1"/>
<dbReference type="Pfam" id="PF00098">
    <property type="entry name" value="zf-CCHC"/>
    <property type="match status" value="1"/>
</dbReference>
<dbReference type="GO" id="GO:0006397">
    <property type="term" value="P:mRNA processing"/>
    <property type="evidence" value="ECO:0007669"/>
    <property type="project" value="UniProtKB-KW"/>
</dbReference>
<keyword evidence="1" id="KW-0507">mRNA processing</keyword>
<evidence type="ECO:0000256" key="3">
    <source>
        <dbReference type="SAM" id="MobiDB-lite"/>
    </source>
</evidence>
<dbReference type="EMBL" id="KL142712">
    <property type="protein sequence ID" value="KDR64871.1"/>
    <property type="molecule type" value="Genomic_DNA"/>
</dbReference>